<sequence>MTYAYDPEIQPWISMLPTLDVTDLAAARAFTAAMIEQLPPFELPAGLTLERRTVPGPDGAPDVPILVFAPTEHNGERPALVYGHGGGFVLGDAEGEKALPAQIAAEVGAVVISVDYRLAPEHPFPAPVEDYYAVLRWTAKNAAALGVDPARIAVGGVSAGAGLAAATALLARDRGGPELCFQLLDIPVLDDRLDTPSMREFTDTPLWNLPNAIHSWRHYLGPRQEDDPVSPYAAPARATDLSGLPPAYVSVCEFDPLRDEGIAYAQRLVQHGVPTELHLFPGTFHGSGGALPMAGVSQRMRAELIDATRRGLAPRPAGA</sequence>
<name>A0A8J3R5X3_9ACTN</name>
<dbReference type="InterPro" id="IPR013094">
    <property type="entry name" value="AB_hydrolase_3"/>
</dbReference>
<dbReference type="PANTHER" id="PTHR48081:SF8">
    <property type="entry name" value="ALPHA_BETA HYDROLASE FOLD-3 DOMAIN-CONTAINING PROTEIN-RELATED"/>
    <property type="match status" value="1"/>
</dbReference>
<accession>A0A8J3R5X3</accession>
<dbReference type="RefSeq" id="WP_239089068.1">
    <property type="nucleotide sequence ID" value="NZ_BOOG01000004.1"/>
</dbReference>
<reference evidence="3" key="1">
    <citation type="submission" date="2021-01" db="EMBL/GenBank/DDBJ databases">
        <title>Whole genome shotgun sequence of Sphaerimonospora thailandensis NBRC 107569.</title>
        <authorList>
            <person name="Komaki H."/>
            <person name="Tamura T."/>
        </authorList>
    </citation>
    <scope>NUCLEOTIDE SEQUENCE</scope>
    <source>
        <strain evidence="3">NBRC 107569</strain>
    </source>
</reference>
<gene>
    <name evidence="3" type="primary">aes</name>
    <name evidence="3" type="ORF">Mth01_03320</name>
</gene>
<dbReference type="PANTHER" id="PTHR48081">
    <property type="entry name" value="AB HYDROLASE SUPERFAMILY PROTEIN C4A8.06C"/>
    <property type="match status" value="1"/>
</dbReference>
<dbReference type="InterPro" id="IPR029058">
    <property type="entry name" value="AB_hydrolase_fold"/>
</dbReference>
<keyword evidence="1" id="KW-0378">Hydrolase</keyword>
<dbReference type="SUPFAM" id="SSF53474">
    <property type="entry name" value="alpha/beta-Hydrolases"/>
    <property type="match status" value="1"/>
</dbReference>
<organism evidence="3 4">
    <name type="scientific">Sphaerimonospora thailandensis</name>
    <dbReference type="NCBI Taxonomy" id="795644"/>
    <lineage>
        <taxon>Bacteria</taxon>
        <taxon>Bacillati</taxon>
        <taxon>Actinomycetota</taxon>
        <taxon>Actinomycetes</taxon>
        <taxon>Streptosporangiales</taxon>
        <taxon>Streptosporangiaceae</taxon>
        <taxon>Sphaerimonospora</taxon>
    </lineage>
</organism>
<dbReference type="InterPro" id="IPR050300">
    <property type="entry name" value="GDXG_lipolytic_enzyme"/>
</dbReference>
<dbReference type="Pfam" id="PF07859">
    <property type="entry name" value="Abhydrolase_3"/>
    <property type="match status" value="1"/>
</dbReference>
<dbReference type="EMBL" id="BOOG01000004">
    <property type="protein sequence ID" value="GIH68079.1"/>
    <property type="molecule type" value="Genomic_DNA"/>
</dbReference>
<feature type="domain" description="Alpha/beta hydrolase fold-3" evidence="2">
    <location>
        <begin position="80"/>
        <end position="286"/>
    </location>
</feature>
<protein>
    <submittedName>
        <fullName evidence="3">Esterase</fullName>
    </submittedName>
</protein>
<evidence type="ECO:0000313" key="4">
    <source>
        <dbReference type="Proteomes" id="UP000610966"/>
    </source>
</evidence>
<evidence type="ECO:0000256" key="1">
    <source>
        <dbReference type="ARBA" id="ARBA00022801"/>
    </source>
</evidence>
<dbReference type="GO" id="GO:0016787">
    <property type="term" value="F:hydrolase activity"/>
    <property type="evidence" value="ECO:0007669"/>
    <property type="project" value="UniProtKB-KW"/>
</dbReference>
<dbReference type="Proteomes" id="UP000610966">
    <property type="component" value="Unassembled WGS sequence"/>
</dbReference>
<evidence type="ECO:0000313" key="3">
    <source>
        <dbReference type="EMBL" id="GIH68079.1"/>
    </source>
</evidence>
<proteinExistence type="predicted"/>
<comment type="caution">
    <text evidence="3">The sequence shown here is derived from an EMBL/GenBank/DDBJ whole genome shotgun (WGS) entry which is preliminary data.</text>
</comment>
<evidence type="ECO:0000259" key="2">
    <source>
        <dbReference type="Pfam" id="PF07859"/>
    </source>
</evidence>
<dbReference type="Gene3D" id="3.40.50.1820">
    <property type="entry name" value="alpha/beta hydrolase"/>
    <property type="match status" value="1"/>
</dbReference>
<keyword evidence="4" id="KW-1185">Reference proteome</keyword>
<dbReference type="AlphaFoldDB" id="A0A8J3R5X3"/>